<protein>
    <submittedName>
        <fullName evidence="1">Uncharacterized protein</fullName>
    </submittedName>
</protein>
<sequence>MFIVSSGNGSSLKYVGSAIVEKKENVSGEELGNLLNIKRIRKEIDPGSRFDFIIILGDDFNP</sequence>
<organism evidence="1 2">
    <name type="scientific">Acetivibrio straminisolvens JCM 21531</name>
    <dbReference type="NCBI Taxonomy" id="1294263"/>
    <lineage>
        <taxon>Bacteria</taxon>
        <taxon>Bacillati</taxon>
        <taxon>Bacillota</taxon>
        <taxon>Clostridia</taxon>
        <taxon>Eubacteriales</taxon>
        <taxon>Oscillospiraceae</taxon>
        <taxon>Acetivibrio</taxon>
    </lineage>
</organism>
<evidence type="ECO:0000313" key="1">
    <source>
        <dbReference type="EMBL" id="GAE89745.1"/>
    </source>
</evidence>
<keyword evidence="2" id="KW-1185">Reference proteome</keyword>
<dbReference type="EMBL" id="BAVR01000044">
    <property type="protein sequence ID" value="GAE89745.1"/>
    <property type="molecule type" value="Genomic_DNA"/>
</dbReference>
<dbReference type="Proteomes" id="UP000019109">
    <property type="component" value="Unassembled WGS sequence"/>
</dbReference>
<evidence type="ECO:0000313" key="2">
    <source>
        <dbReference type="Proteomes" id="UP000019109"/>
    </source>
</evidence>
<dbReference type="AlphaFoldDB" id="W4V8M7"/>
<accession>W4V8M7</accession>
<reference evidence="1" key="1">
    <citation type="journal article" date="2014" name="Genome Announc.">
        <title>Draft Genome Sequence of Clostridium straminisolvens Strain JCM 21531T, Isolated from a Cellulose-Degrading Bacterial Community.</title>
        <authorList>
            <person name="Yuki M."/>
            <person name="Oshima K."/>
            <person name="Suda W."/>
            <person name="Sakamoto M."/>
            <person name="Kitamura K."/>
            <person name="Iida T."/>
            <person name="Hattori M."/>
            <person name="Ohkuma M."/>
        </authorList>
    </citation>
    <scope>NUCLEOTIDE SEQUENCE [LARGE SCALE GENOMIC DNA]</scope>
    <source>
        <strain evidence="1">JCM 21531</strain>
    </source>
</reference>
<proteinExistence type="predicted"/>
<gene>
    <name evidence="1" type="ORF">JCM21531_3301</name>
</gene>
<name>W4V8M7_9FIRM</name>
<comment type="caution">
    <text evidence="1">The sequence shown here is derived from an EMBL/GenBank/DDBJ whole genome shotgun (WGS) entry which is preliminary data.</text>
</comment>